<dbReference type="InterPro" id="IPR050312">
    <property type="entry name" value="IolE/XylAMocC-like"/>
</dbReference>
<gene>
    <name evidence="2" type="ORF">SDC9_63806</name>
</gene>
<name>A0A644XN50_9ZZZZ</name>
<evidence type="ECO:0000259" key="1">
    <source>
        <dbReference type="Pfam" id="PF01261"/>
    </source>
</evidence>
<dbReference type="EMBL" id="VSSQ01002793">
    <property type="protein sequence ID" value="MPM17417.1"/>
    <property type="molecule type" value="Genomic_DNA"/>
</dbReference>
<sequence>MKNSERYSFSTGALYPLESEDALKLIKNAGFPNAELMPQSLSDSSKESAKRLERVGLRVASIHYPLAFFPLLYTAHRSMRDDGRKYSLELLALGERLGTEVLVVHPHIPSNKGYDALLDDPVVENLLWLAEECQKRGILTAMENSPKTCGTPELLLSYIAKLNHPNIKPMVDTTEAREAGGDPAPFIAAVSPCHLHISDYMGESKHLPAGEGDTDFTAVAKALRGYQGFYTLEPAYRYYIENTEQKLRAGYAFLTRTFPDAL</sequence>
<dbReference type="InterPro" id="IPR013022">
    <property type="entry name" value="Xyl_isomerase-like_TIM-brl"/>
</dbReference>
<comment type="caution">
    <text evidence="2">The sequence shown here is derived from an EMBL/GenBank/DDBJ whole genome shotgun (WGS) entry which is preliminary data.</text>
</comment>
<organism evidence="2">
    <name type="scientific">bioreactor metagenome</name>
    <dbReference type="NCBI Taxonomy" id="1076179"/>
    <lineage>
        <taxon>unclassified sequences</taxon>
        <taxon>metagenomes</taxon>
        <taxon>ecological metagenomes</taxon>
    </lineage>
</organism>
<dbReference type="SUPFAM" id="SSF51658">
    <property type="entry name" value="Xylose isomerase-like"/>
    <property type="match status" value="1"/>
</dbReference>
<dbReference type="Pfam" id="PF01261">
    <property type="entry name" value="AP_endonuc_2"/>
    <property type="match status" value="1"/>
</dbReference>
<dbReference type="Gene3D" id="3.20.20.150">
    <property type="entry name" value="Divalent-metal-dependent TIM barrel enzymes"/>
    <property type="match status" value="1"/>
</dbReference>
<dbReference type="AlphaFoldDB" id="A0A644XN50"/>
<evidence type="ECO:0000313" key="2">
    <source>
        <dbReference type="EMBL" id="MPM17417.1"/>
    </source>
</evidence>
<dbReference type="PANTHER" id="PTHR12110">
    <property type="entry name" value="HYDROXYPYRUVATE ISOMERASE"/>
    <property type="match status" value="1"/>
</dbReference>
<reference evidence="2" key="1">
    <citation type="submission" date="2019-08" db="EMBL/GenBank/DDBJ databases">
        <authorList>
            <person name="Kucharzyk K."/>
            <person name="Murdoch R.W."/>
            <person name="Higgins S."/>
            <person name="Loffler F."/>
        </authorList>
    </citation>
    <scope>NUCLEOTIDE SEQUENCE</scope>
</reference>
<protein>
    <recommendedName>
        <fullName evidence="1">Xylose isomerase-like TIM barrel domain-containing protein</fullName>
    </recommendedName>
</protein>
<dbReference type="InterPro" id="IPR036237">
    <property type="entry name" value="Xyl_isomerase-like_sf"/>
</dbReference>
<accession>A0A644XN50</accession>
<feature type="domain" description="Xylose isomerase-like TIM barrel" evidence="1">
    <location>
        <begin position="24"/>
        <end position="255"/>
    </location>
</feature>
<proteinExistence type="predicted"/>